<evidence type="ECO:0000313" key="1">
    <source>
        <dbReference type="EMBL" id="SFP61080.1"/>
    </source>
</evidence>
<reference evidence="1 2" key="1">
    <citation type="submission" date="2016-10" db="EMBL/GenBank/DDBJ databases">
        <authorList>
            <person name="de Groot N.N."/>
        </authorList>
    </citation>
    <scope>NUCLEOTIDE SEQUENCE [LARGE SCALE GENOMIC DNA]</scope>
    <source>
        <strain evidence="1 2">DSM 19547</strain>
    </source>
</reference>
<name>A0A1I5RRQ8_9RHOB</name>
<organism evidence="1 2">
    <name type="scientific">Tranquillimonas alkanivorans</name>
    <dbReference type="NCBI Taxonomy" id="441119"/>
    <lineage>
        <taxon>Bacteria</taxon>
        <taxon>Pseudomonadati</taxon>
        <taxon>Pseudomonadota</taxon>
        <taxon>Alphaproteobacteria</taxon>
        <taxon>Rhodobacterales</taxon>
        <taxon>Roseobacteraceae</taxon>
        <taxon>Tranquillimonas</taxon>
    </lineage>
</organism>
<gene>
    <name evidence="1" type="ORF">SAMN04488047_10950</name>
</gene>
<evidence type="ECO:0000313" key="2">
    <source>
        <dbReference type="Proteomes" id="UP000199356"/>
    </source>
</evidence>
<dbReference type="Proteomes" id="UP000199356">
    <property type="component" value="Unassembled WGS sequence"/>
</dbReference>
<sequence length="85" mass="9405">MPPEAARTARPVFDKLRRNLEDRAIFEPVFRDLATEALAALDGWLVHHGRDNSVETPRALLAEAVAASHTVDDCMAAPRAVRAMR</sequence>
<dbReference type="RefSeq" id="WP_093422213.1">
    <property type="nucleotide sequence ID" value="NZ_FOXA01000009.1"/>
</dbReference>
<protein>
    <submittedName>
        <fullName evidence="1">Uncharacterized protein</fullName>
    </submittedName>
</protein>
<keyword evidence="2" id="KW-1185">Reference proteome</keyword>
<proteinExistence type="predicted"/>
<dbReference type="STRING" id="441119.SAMN04488047_10950"/>
<dbReference type="EMBL" id="FOXA01000009">
    <property type="protein sequence ID" value="SFP61080.1"/>
    <property type="molecule type" value="Genomic_DNA"/>
</dbReference>
<accession>A0A1I5RRQ8</accession>
<dbReference type="AlphaFoldDB" id="A0A1I5RRQ8"/>